<dbReference type="Proteomes" id="UP000887578">
    <property type="component" value="Unplaced"/>
</dbReference>
<sequence>MPCLRPAPEPQNVYHKQKPSEPQTFEEPKGKLYSNNKIALPDSTAFLKSGKLFFGNVVNGCAAVEELILLSASAPDVKLVNNRSLRVSIVEAVQTFGKSYSTAVKTIEEVKLRFNEIPTRIRQGLETFAAVSFIY</sequence>
<evidence type="ECO:0000313" key="2">
    <source>
        <dbReference type="Proteomes" id="UP000887578"/>
    </source>
</evidence>
<protein>
    <submittedName>
        <fullName evidence="3">Uncharacterized protein</fullName>
    </submittedName>
</protein>
<feature type="region of interest" description="Disordered" evidence="1">
    <location>
        <begin position="1"/>
        <end position="29"/>
    </location>
</feature>
<evidence type="ECO:0000313" key="3">
    <source>
        <dbReference type="WBParaSite" id="PDA_v2.g14719.t1"/>
    </source>
</evidence>
<organism evidence="2 3">
    <name type="scientific">Panagrolaimus davidi</name>
    <dbReference type="NCBI Taxonomy" id="227884"/>
    <lineage>
        <taxon>Eukaryota</taxon>
        <taxon>Metazoa</taxon>
        <taxon>Ecdysozoa</taxon>
        <taxon>Nematoda</taxon>
        <taxon>Chromadorea</taxon>
        <taxon>Rhabditida</taxon>
        <taxon>Tylenchina</taxon>
        <taxon>Panagrolaimomorpha</taxon>
        <taxon>Panagrolaimoidea</taxon>
        <taxon>Panagrolaimidae</taxon>
        <taxon>Panagrolaimus</taxon>
    </lineage>
</organism>
<reference evidence="3" key="1">
    <citation type="submission" date="2022-11" db="UniProtKB">
        <authorList>
            <consortium name="WormBaseParasite"/>
        </authorList>
    </citation>
    <scope>IDENTIFICATION</scope>
</reference>
<keyword evidence="2" id="KW-1185">Reference proteome</keyword>
<accession>A0A914PIY0</accession>
<proteinExistence type="predicted"/>
<dbReference type="AlphaFoldDB" id="A0A914PIY0"/>
<name>A0A914PIY0_9BILA</name>
<evidence type="ECO:0000256" key="1">
    <source>
        <dbReference type="SAM" id="MobiDB-lite"/>
    </source>
</evidence>
<dbReference type="WBParaSite" id="PDA_v2.g14719.t1">
    <property type="protein sequence ID" value="PDA_v2.g14719.t1"/>
    <property type="gene ID" value="PDA_v2.g14719"/>
</dbReference>